<dbReference type="EMBL" id="BMHV01000026">
    <property type="protein sequence ID" value="GGF72862.1"/>
    <property type="molecule type" value="Genomic_DNA"/>
</dbReference>
<organism evidence="2 3">
    <name type="scientific">Terasakiella brassicae</name>
    <dbReference type="NCBI Taxonomy" id="1634917"/>
    <lineage>
        <taxon>Bacteria</taxon>
        <taxon>Pseudomonadati</taxon>
        <taxon>Pseudomonadota</taxon>
        <taxon>Alphaproteobacteria</taxon>
        <taxon>Rhodospirillales</taxon>
        <taxon>Terasakiellaceae</taxon>
        <taxon>Terasakiella</taxon>
    </lineage>
</organism>
<feature type="transmembrane region" description="Helical" evidence="1">
    <location>
        <begin position="12"/>
        <end position="31"/>
    </location>
</feature>
<evidence type="ECO:0000313" key="2">
    <source>
        <dbReference type="EMBL" id="GGF72862.1"/>
    </source>
</evidence>
<dbReference type="Pfam" id="PF05545">
    <property type="entry name" value="FixQ"/>
    <property type="match status" value="1"/>
</dbReference>
<reference evidence="2" key="2">
    <citation type="submission" date="2020-09" db="EMBL/GenBank/DDBJ databases">
        <authorList>
            <person name="Sun Q."/>
            <person name="Zhou Y."/>
        </authorList>
    </citation>
    <scope>NUCLEOTIDE SEQUENCE</scope>
    <source>
        <strain evidence="2">CGMCC 1.15254</strain>
    </source>
</reference>
<evidence type="ECO:0000256" key="1">
    <source>
        <dbReference type="SAM" id="Phobius"/>
    </source>
</evidence>
<keyword evidence="1" id="KW-0812">Transmembrane</keyword>
<evidence type="ECO:0000313" key="3">
    <source>
        <dbReference type="Proteomes" id="UP000632498"/>
    </source>
</evidence>
<sequence>MSLDDIVSLARQLWVVWLLILFLGIIGFALWPRHKDRFDEAANIPLQDDD</sequence>
<dbReference type="InterPro" id="IPR008621">
    <property type="entry name" value="Cbb3-typ_cyt_oxidase_comp"/>
</dbReference>
<keyword evidence="1" id="KW-0472">Membrane</keyword>
<dbReference type="Proteomes" id="UP000632498">
    <property type="component" value="Unassembled WGS sequence"/>
</dbReference>
<evidence type="ECO:0008006" key="4">
    <source>
        <dbReference type="Google" id="ProtNLM"/>
    </source>
</evidence>
<name>A0A917FEW6_9PROT</name>
<gene>
    <name evidence="2" type="ORF">GCM10011332_28550</name>
</gene>
<keyword evidence="3" id="KW-1185">Reference proteome</keyword>
<protein>
    <recommendedName>
        <fullName evidence="4">Cytochrome oxidase</fullName>
    </recommendedName>
</protein>
<dbReference type="CDD" id="cd01324">
    <property type="entry name" value="cbb3_Oxidase_CcoQ"/>
    <property type="match status" value="1"/>
</dbReference>
<accession>A0A917FEW6</accession>
<reference evidence="2" key="1">
    <citation type="journal article" date="2014" name="Int. J. Syst. Evol. Microbiol.">
        <title>Complete genome sequence of Corynebacterium casei LMG S-19264T (=DSM 44701T), isolated from a smear-ripened cheese.</title>
        <authorList>
            <consortium name="US DOE Joint Genome Institute (JGI-PGF)"/>
            <person name="Walter F."/>
            <person name="Albersmeier A."/>
            <person name="Kalinowski J."/>
            <person name="Ruckert C."/>
        </authorList>
    </citation>
    <scope>NUCLEOTIDE SEQUENCE</scope>
    <source>
        <strain evidence="2">CGMCC 1.15254</strain>
    </source>
</reference>
<keyword evidence="1" id="KW-1133">Transmembrane helix</keyword>
<dbReference type="AlphaFoldDB" id="A0A917FEW6"/>
<comment type="caution">
    <text evidence="2">The sequence shown here is derived from an EMBL/GenBank/DDBJ whole genome shotgun (WGS) entry which is preliminary data.</text>
</comment>
<proteinExistence type="predicted"/>